<evidence type="ECO:0000313" key="3">
    <source>
        <dbReference type="Proteomes" id="UP000033423"/>
    </source>
</evidence>
<accession>A0A0F3GTW0</accession>
<reference evidence="2 3" key="1">
    <citation type="submission" date="2015-02" db="EMBL/GenBank/DDBJ databases">
        <title>Single-cell genomics of uncultivated deep-branching MTB reveals a conserved set of magnetosome genes.</title>
        <authorList>
            <person name="Kolinko S."/>
            <person name="Richter M."/>
            <person name="Glockner F.O."/>
            <person name="Brachmann A."/>
            <person name="Schuler D."/>
        </authorList>
    </citation>
    <scope>NUCLEOTIDE SEQUENCE [LARGE SCALE GENOMIC DNA]</scope>
    <source>
        <strain evidence="2">TM-1</strain>
    </source>
</reference>
<feature type="transmembrane region" description="Helical" evidence="1">
    <location>
        <begin position="12"/>
        <end position="36"/>
    </location>
</feature>
<dbReference type="Proteomes" id="UP000033423">
    <property type="component" value="Unassembled WGS sequence"/>
</dbReference>
<name>A0A0F3GTW0_9BACT</name>
<keyword evidence="1" id="KW-0472">Membrane</keyword>
<sequence>MSYLSCSAEFSLFFCSLSLSFWVLLSFWSSCFGWFFNLSESSLIFLSVSS</sequence>
<dbReference type="EMBL" id="LACI01001039">
    <property type="protein sequence ID" value="KJU85405.1"/>
    <property type="molecule type" value="Genomic_DNA"/>
</dbReference>
<evidence type="ECO:0000313" key="2">
    <source>
        <dbReference type="EMBL" id="KJU85405.1"/>
    </source>
</evidence>
<comment type="caution">
    <text evidence="2">The sequence shown here is derived from an EMBL/GenBank/DDBJ whole genome shotgun (WGS) entry which is preliminary data.</text>
</comment>
<gene>
    <name evidence="2" type="ORF">MBAV_002401</name>
</gene>
<organism evidence="2 3">
    <name type="scientific">Candidatus Magnetobacterium bavaricum</name>
    <dbReference type="NCBI Taxonomy" id="29290"/>
    <lineage>
        <taxon>Bacteria</taxon>
        <taxon>Pseudomonadati</taxon>
        <taxon>Nitrospirota</taxon>
        <taxon>Thermodesulfovibrionia</taxon>
        <taxon>Thermodesulfovibrionales</taxon>
        <taxon>Candidatus Magnetobacteriaceae</taxon>
        <taxon>Candidatus Magnetobacterium</taxon>
    </lineage>
</organism>
<keyword evidence="3" id="KW-1185">Reference proteome</keyword>
<protein>
    <submittedName>
        <fullName evidence="2">Uncharacterized protein</fullName>
    </submittedName>
</protein>
<dbReference type="AlphaFoldDB" id="A0A0F3GTW0"/>
<keyword evidence="1" id="KW-0812">Transmembrane</keyword>
<keyword evidence="1" id="KW-1133">Transmembrane helix</keyword>
<proteinExistence type="predicted"/>
<evidence type="ECO:0000256" key="1">
    <source>
        <dbReference type="SAM" id="Phobius"/>
    </source>
</evidence>